<dbReference type="OrthoDB" id="10304968at2759"/>
<protein>
    <submittedName>
        <fullName evidence="2">Uncharacterized protein</fullName>
    </submittedName>
</protein>
<evidence type="ECO:0000313" key="2">
    <source>
        <dbReference type="EMBL" id="KAH6606240.1"/>
    </source>
</evidence>
<accession>A0A9P8QMX2</accession>
<dbReference type="AlphaFoldDB" id="A0A9P8QMX2"/>
<feature type="region of interest" description="Disordered" evidence="1">
    <location>
        <begin position="89"/>
        <end position="110"/>
    </location>
</feature>
<proteinExistence type="predicted"/>
<dbReference type="EMBL" id="JAIWOZ010000004">
    <property type="protein sequence ID" value="KAH6606240.1"/>
    <property type="molecule type" value="Genomic_DNA"/>
</dbReference>
<gene>
    <name evidence="2" type="ORF">Trco_005393</name>
</gene>
<evidence type="ECO:0000256" key="1">
    <source>
        <dbReference type="SAM" id="MobiDB-lite"/>
    </source>
</evidence>
<dbReference type="Proteomes" id="UP000827724">
    <property type="component" value="Unassembled WGS sequence"/>
</dbReference>
<organism evidence="2 3">
    <name type="scientific">Trichoderma cornu-damae</name>
    <dbReference type="NCBI Taxonomy" id="654480"/>
    <lineage>
        <taxon>Eukaryota</taxon>
        <taxon>Fungi</taxon>
        <taxon>Dikarya</taxon>
        <taxon>Ascomycota</taxon>
        <taxon>Pezizomycotina</taxon>
        <taxon>Sordariomycetes</taxon>
        <taxon>Hypocreomycetidae</taxon>
        <taxon>Hypocreales</taxon>
        <taxon>Hypocreaceae</taxon>
        <taxon>Trichoderma</taxon>
    </lineage>
</organism>
<feature type="compositionally biased region" description="Basic and acidic residues" evidence="1">
    <location>
        <begin position="176"/>
        <end position="188"/>
    </location>
</feature>
<keyword evidence="3" id="KW-1185">Reference proteome</keyword>
<reference evidence="2" key="1">
    <citation type="submission" date="2021-08" db="EMBL/GenBank/DDBJ databases">
        <title>Chromosome-Level Trichoderma cornu-damae using Hi-C Data.</title>
        <authorList>
            <person name="Kim C.S."/>
        </authorList>
    </citation>
    <scope>NUCLEOTIDE SEQUENCE</scope>
    <source>
        <strain evidence="2">KA19-0412C</strain>
    </source>
</reference>
<comment type="caution">
    <text evidence="2">The sequence shown here is derived from an EMBL/GenBank/DDBJ whole genome shotgun (WGS) entry which is preliminary data.</text>
</comment>
<feature type="region of interest" description="Disordered" evidence="1">
    <location>
        <begin position="125"/>
        <end position="145"/>
    </location>
</feature>
<name>A0A9P8QMX2_9HYPO</name>
<evidence type="ECO:0000313" key="3">
    <source>
        <dbReference type="Proteomes" id="UP000827724"/>
    </source>
</evidence>
<feature type="region of interest" description="Disordered" evidence="1">
    <location>
        <begin position="168"/>
        <end position="188"/>
    </location>
</feature>
<sequence>MTQPYRIQFPRSTEPRRYYSGIPRTSRELELLLGNANENTRVSEEDDPEAILECTREEWELSTEIPLKEEQLSGEKAATFTAIRSIKGEEEECSGFSGDPKAIQSPPEYKGDKITNAELFVQKENDSTERVLQEKEEEGSTHGYYREATAEITESAKDIWIEYTRSRFASRKRKRSVDDDAGRERRIG</sequence>